<reference evidence="1" key="1">
    <citation type="submission" date="2019-01" db="EMBL/GenBank/DDBJ databases">
        <title>Complete genome sequence of Bifidobacterium gallinarum CACC 514.</title>
        <authorList>
            <person name="Jung M."/>
        </authorList>
    </citation>
    <scope>NUCLEOTIDE SEQUENCE [LARGE SCALE GENOMIC DNA]</scope>
    <source>
        <strain evidence="1">CACC 514</strain>
    </source>
</reference>
<dbReference type="EMBL" id="CP035464">
    <property type="protein sequence ID" value="QAY33126.1"/>
    <property type="molecule type" value="Genomic_DNA"/>
</dbReference>
<sequence>MDRTPARAYWGGIHTIHFKRDYTNLEISVDKSIPIRPGKVLIVEMPGDETTRRKLLQAIAEATGQDQKERQPVKYKYARINDERLECRCIDCGATEHLHLYDSFYLCAKCVDRACDDIGREVERRLGGGESW</sequence>
<name>A0A4P6DTW8_9BIFI</name>
<dbReference type="KEGG" id="bgx:ESN35_06705"/>
<proteinExistence type="predicted"/>
<dbReference type="Proteomes" id="UP000293589">
    <property type="component" value="Chromosome"/>
</dbReference>
<gene>
    <name evidence="1" type="ORF">ESN35_06705</name>
</gene>
<dbReference type="AlphaFoldDB" id="A0A4P6DTW8"/>
<organism evidence="1">
    <name type="scientific">Bifidobacterium pullorum subsp. gallinarum</name>
    <dbReference type="NCBI Taxonomy" id="78344"/>
    <lineage>
        <taxon>Bacteria</taxon>
        <taxon>Bacillati</taxon>
        <taxon>Actinomycetota</taxon>
        <taxon>Actinomycetes</taxon>
        <taxon>Bifidobacteriales</taxon>
        <taxon>Bifidobacteriaceae</taxon>
        <taxon>Bifidobacterium</taxon>
    </lineage>
</organism>
<accession>A0A4P6DTW8</accession>
<dbReference type="RefSeq" id="WP_129237628.1">
    <property type="nucleotide sequence ID" value="NZ_CP035464.1"/>
</dbReference>
<evidence type="ECO:0000313" key="1">
    <source>
        <dbReference type="EMBL" id="QAY33126.1"/>
    </source>
</evidence>
<protein>
    <submittedName>
        <fullName evidence="1">Uncharacterized protein</fullName>
    </submittedName>
</protein>